<protein>
    <submittedName>
        <fullName evidence="2">Flavodoxin family protein</fullName>
    </submittedName>
</protein>
<feature type="non-terminal residue" evidence="2">
    <location>
        <position position="153"/>
    </location>
</feature>
<feature type="domain" description="Flavodoxin-like" evidence="1">
    <location>
        <begin position="3"/>
        <end position="153"/>
    </location>
</feature>
<dbReference type="PANTHER" id="PTHR39201:SF1">
    <property type="entry name" value="FLAVODOXIN-LIKE DOMAIN-CONTAINING PROTEIN"/>
    <property type="match status" value="1"/>
</dbReference>
<organism evidence="2">
    <name type="scientific">candidate division WOR-3 bacterium</name>
    <dbReference type="NCBI Taxonomy" id="2052148"/>
    <lineage>
        <taxon>Bacteria</taxon>
        <taxon>Bacteria division WOR-3</taxon>
    </lineage>
</organism>
<dbReference type="Gene3D" id="3.40.50.360">
    <property type="match status" value="1"/>
</dbReference>
<reference evidence="2" key="1">
    <citation type="journal article" date="2020" name="mSystems">
        <title>Genome- and Community-Level Interaction Insights into Carbon Utilization and Element Cycling Functions of Hydrothermarchaeota in Hydrothermal Sediment.</title>
        <authorList>
            <person name="Zhou Z."/>
            <person name="Liu Y."/>
            <person name="Xu W."/>
            <person name="Pan J."/>
            <person name="Luo Z.H."/>
            <person name="Li M."/>
        </authorList>
    </citation>
    <scope>NUCLEOTIDE SEQUENCE [LARGE SCALE GENOMIC DNA]</scope>
    <source>
        <strain evidence="2">HyVt-102</strain>
    </source>
</reference>
<gene>
    <name evidence="2" type="ORF">ENF18_03890</name>
</gene>
<dbReference type="EMBL" id="DQWE01000183">
    <property type="protein sequence ID" value="HDI82916.1"/>
    <property type="molecule type" value="Genomic_DNA"/>
</dbReference>
<dbReference type="InterPro" id="IPR008254">
    <property type="entry name" value="Flavodoxin/NO_synth"/>
</dbReference>
<dbReference type="Proteomes" id="UP000885847">
    <property type="component" value="Unassembled WGS sequence"/>
</dbReference>
<dbReference type="GO" id="GO:0010181">
    <property type="term" value="F:FMN binding"/>
    <property type="evidence" value="ECO:0007669"/>
    <property type="project" value="InterPro"/>
</dbReference>
<dbReference type="AlphaFoldDB" id="A0A7C0VAE0"/>
<sequence length="153" mass="17079">MKILVVVYSRTGNTFSVARRIAEYLEANLEVIDDKTNRKGVLGFLRSGYEALMKRIPAIAEPKQDPGNYDLVIIGTPIWAGRMSSPIRAYLTRFKGRFKQVALFATSGTGGHVKAFEEMAEISGAKLVATIELTMEQLKRGGYWDSIKSFIEK</sequence>
<comment type="caution">
    <text evidence="2">The sequence shown here is derived from an EMBL/GenBank/DDBJ whole genome shotgun (WGS) entry which is preliminary data.</text>
</comment>
<name>A0A7C0VAE0_UNCW3</name>
<accession>A0A7C0VAE0</accession>
<dbReference type="PANTHER" id="PTHR39201">
    <property type="entry name" value="EXPORTED PROTEIN-RELATED"/>
    <property type="match status" value="1"/>
</dbReference>
<dbReference type="Pfam" id="PF12682">
    <property type="entry name" value="Flavodoxin_4"/>
    <property type="match status" value="1"/>
</dbReference>
<dbReference type="PROSITE" id="PS50902">
    <property type="entry name" value="FLAVODOXIN_LIKE"/>
    <property type="match status" value="1"/>
</dbReference>
<dbReference type="SUPFAM" id="SSF52218">
    <property type="entry name" value="Flavoproteins"/>
    <property type="match status" value="1"/>
</dbReference>
<dbReference type="InterPro" id="IPR029039">
    <property type="entry name" value="Flavoprotein-like_sf"/>
</dbReference>
<proteinExistence type="predicted"/>
<evidence type="ECO:0000313" key="2">
    <source>
        <dbReference type="EMBL" id="HDI82916.1"/>
    </source>
</evidence>
<evidence type="ECO:0000259" key="1">
    <source>
        <dbReference type="PROSITE" id="PS50902"/>
    </source>
</evidence>